<dbReference type="EMBL" id="JASCZI010211556">
    <property type="protein sequence ID" value="MED6194360.1"/>
    <property type="molecule type" value="Genomic_DNA"/>
</dbReference>
<protein>
    <submittedName>
        <fullName evidence="2">Uncharacterized protein</fullName>
    </submittedName>
</protein>
<keyword evidence="1" id="KW-0472">Membrane</keyword>
<feature type="transmembrane region" description="Helical" evidence="1">
    <location>
        <begin position="75"/>
        <end position="97"/>
    </location>
</feature>
<reference evidence="2 3" key="1">
    <citation type="journal article" date="2023" name="Plants (Basel)">
        <title>Bridging the Gap: Combining Genomics and Transcriptomics Approaches to Understand Stylosanthes scabra, an Orphan Legume from the Brazilian Caatinga.</title>
        <authorList>
            <person name="Ferreira-Neto J.R.C."/>
            <person name="da Silva M.D."/>
            <person name="Binneck E."/>
            <person name="de Melo N.F."/>
            <person name="da Silva R.H."/>
            <person name="de Melo A.L.T.M."/>
            <person name="Pandolfi V."/>
            <person name="Bustamante F.O."/>
            <person name="Brasileiro-Vidal A.C."/>
            <person name="Benko-Iseppon A.M."/>
        </authorList>
    </citation>
    <scope>NUCLEOTIDE SEQUENCE [LARGE SCALE GENOMIC DNA]</scope>
    <source>
        <tissue evidence="2">Leaves</tissue>
    </source>
</reference>
<dbReference type="Proteomes" id="UP001341840">
    <property type="component" value="Unassembled WGS sequence"/>
</dbReference>
<comment type="caution">
    <text evidence="2">The sequence shown here is derived from an EMBL/GenBank/DDBJ whole genome shotgun (WGS) entry which is preliminary data.</text>
</comment>
<accession>A0ABU6XCA3</accession>
<keyword evidence="1" id="KW-0812">Transmembrane</keyword>
<evidence type="ECO:0000313" key="2">
    <source>
        <dbReference type="EMBL" id="MED6194360.1"/>
    </source>
</evidence>
<name>A0ABU6XCA3_9FABA</name>
<organism evidence="2 3">
    <name type="scientific">Stylosanthes scabra</name>
    <dbReference type="NCBI Taxonomy" id="79078"/>
    <lineage>
        <taxon>Eukaryota</taxon>
        <taxon>Viridiplantae</taxon>
        <taxon>Streptophyta</taxon>
        <taxon>Embryophyta</taxon>
        <taxon>Tracheophyta</taxon>
        <taxon>Spermatophyta</taxon>
        <taxon>Magnoliopsida</taxon>
        <taxon>eudicotyledons</taxon>
        <taxon>Gunneridae</taxon>
        <taxon>Pentapetalae</taxon>
        <taxon>rosids</taxon>
        <taxon>fabids</taxon>
        <taxon>Fabales</taxon>
        <taxon>Fabaceae</taxon>
        <taxon>Papilionoideae</taxon>
        <taxon>50 kb inversion clade</taxon>
        <taxon>dalbergioids sensu lato</taxon>
        <taxon>Dalbergieae</taxon>
        <taxon>Pterocarpus clade</taxon>
        <taxon>Stylosanthes</taxon>
    </lineage>
</organism>
<sequence length="125" mass="13545">MEAVKALINANDIDDISLLDNATIVAAIFIQQVSRQFNHGRFAQSRCAIVPLLLVVLLLLLLLYCGGGGGEVVELVVVVVVVVRLVMIRGLGLWTLARNSTPTRETKFLGLSSEELWPLFPGTSS</sequence>
<keyword evidence="1" id="KW-1133">Transmembrane helix</keyword>
<proteinExistence type="predicted"/>
<gene>
    <name evidence="2" type="ORF">PIB30_027745</name>
</gene>
<keyword evidence="3" id="KW-1185">Reference proteome</keyword>
<evidence type="ECO:0000256" key="1">
    <source>
        <dbReference type="SAM" id="Phobius"/>
    </source>
</evidence>
<feature type="transmembrane region" description="Helical" evidence="1">
    <location>
        <begin position="48"/>
        <end position="69"/>
    </location>
</feature>
<evidence type="ECO:0000313" key="3">
    <source>
        <dbReference type="Proteomes" id="UP001341840"/>
    </source>
</evidence>